<dbReference type="Gene3D" id="2.70.150.10">
    <property type="entry name" value="Calcium-transporting ATPase, cytoplasmic transduction domain A"/>
    <property type="match status" value="1"/>
</dbReference>
<dbReference type="SUPFAM" id="SSF56784">
    <property type="entry name" value="HAD-like"/>
    <property type="match status" value="1"/>
</dbReference>
<feature type="domain" description="Cation-transporting P-type ATPase C-terminal" evidence="10">
    <location>
        <begin position="762"/>
        <end position="929"/>
    </location>
</feature>
<comment type="caution">
    <text evidence="11">The sequence shown here is derived from an EMBL/GenBank/DDBJ whole genome shotgun (WGS) entry which is preliminary data.</text>
</comment>
<dbReference type="SUPFAM" id="SSF81653">
    <property type="entry name" value="Calcium ATPase, transduction domain A"/>
    <property type="match status" value="1"/>
</dbReference>
<dbReference type="Proteomes" id="UP001163823">
    <property type="component" value="Chromosome 10"/>
</dbReference>
<sequence length="937" mass="103976">MNPKPKHPNFSPIWWDSIHGIANALETNLNTGICDDSNGFARRHKLFGSNITKSQLDSSISIAENGSGYYFRKLVLDTIRDTTTALLLCCATLSLVLGIKRDGFEEGLLDGVILFLAVIVVLSITVLIKFFKHKRSLKNYKQLREKTSGVTVSVIRGGRQQAITVHAIVVGDIICLETGGQIPADGLFISGNSLRLDDDNGHFDHYKFPFIFAGAKVLGGDCNMLVTSVRKNTKRSKLLKLVNTSSVDDHEINRESKLEAGIDKLTSMLERGWLFMSLIVLLLQVTSCIFALECNKNHHDQGSKAVKSTIEEIVNATTIIKKQGVGRKVNGFVAVLCILFLATREGLPLGILIFSMLASKKMAAPQARVAKLWACDTLGLVTTVCVDDQMGDLAMQLTNMAELWIGEENITRHVLSREGIALEVLNSLCEGIVKKIQTTSFHAKQYSPLYWALWQVVGFDHVEKYLDPALEDKDENRFMNWEGTPETILSMCSHYYKKDGTRQALDAQERAIFNTIIEGMKNEFKECIAFAHKQLMLQDHEAKEALLEIIIEQGNEQVISNGLTLLGIVGLKNPYTPEVKKAIEDCGEAGINIKLVTQGDINTARVMAINSGILKPQEDLREAVIEASQFRDSSKEARAIMMKKIRVMANASPYDKILMVQCLKERNEVVAVTGKFTGDVASLKEADIGLCLSDHDSAEAAKDESHIIILDSSFKTLVDIIMVGRKVCKNIQNFIQLQLTLTVAAFTINLVVAVWNLSTNEVPLEPFEFLWANLIINVLGALAVAAWPAADRSSRVLIISNKAMWRNITPHVVYQVVICVTMHFKGNDIFHTNRTVIRSLIFNTYVLCQVFVLFDVSYNGKSNVLEGILKKLQQGGLFLVLVGVIVMLQVAKVEIVTIFIHRETLLDFKKWGICVGLAAMSLLIGCLNKSVMVLLGY</sequence>
<evidence type="ECO:0000256" key="6">
    <source>
        <dbReference type="ARBA" id="ARBA00022989"/>
    </source>
</evidence>
<dbReference type="InterPro" id="IPR036412">
    <property type="entry name" value="HAD-like_sf"/>
</dbReference>
<dbReference type="InterPro" id="IPR023299">
    <property type="entry name" value="ATPase_P-typ_cyto_dom_N"/>
</dbReference>
<keyword evidence="5" id="KW-0460">Magnesium</keyword>
<dbReference type="GO" id="GO:0000166">
    <property type="term" value="F:nucleotide binding"/>
    <property type="evidence" value="ECO:0007669"/>
    <property type="project" value="InterPro"/>
</dbReference>
<dbReference type="GO" id="GO:0046872">
    <property type="term" value="F:metal ion binding"/>
    <property type="evidence" value="ECO:0007669"/>
    <property type="project" value="UniProtKB-KW"/>
</dbReference>
<feature type="transmembrane region" description="Helical" evidence="8">
    <location>
        <begin position="332"/>
        <end position="358"/>
    </location>
</feature>
<dbReference type="AlphaFoldDB" id="A0AAD7L9M2"/>
<feature type="transmembrane region" description="Helical" evidence="8">
    <location>
        <begin position="912"/>
        <end position="935"/>
    </location>
</feature>
<evidence type="ECO:0000313" key="11">
    <source>
        <dbReference type="EMBL" id="KAJ7954007.1"/>
    </source>
</evidence>
<organism evidence="11 12">
    <name type="scientific">Quillaja saponaria</name>
    <name type="common">Soap bark tree</name>
    <dbReference type="NCBI Taxonomy" id="32244"/>
    <lineage>
        <taxon>Eukaryota</taxon>
        <taxon>Viridiplantae</taxon>
        <taxon>Streptophyta</taxon>
        <taxon>Embryophyta</taxon>
        <taxon>Tracheophyta</taxon>
        <taxon>Spermatophyta</taxon>
        <taxon>Magnoliopsida</taxon>
        <taxon>eudicotyledons</taxon>
        <taxon>Gunneridae</taxon>
        <taxon>Pentapetalae</taxon>
        <taxon>rosids</taxon>
        <taxon>fabids</taxon>
        <taxon>Fabales</taxon>
        <taxon>Quillajaceae</taxon>
        <taxon>Quillaja</taxon>
    </lineage>
</organism>
<evidence type="ECO:0000259" key="10">
    <source>
        <dbReference type="Pfam" id="PF00689"/>
    </source>
</evidence>
<dbReference type="InterPro" id="IPR059000">
    <property type="entry name" value="ATPase_P-type_domA"/>
</dbReference>
<proteinExistence type="predicted"/>
<feature type="transmembrane region" description="Helical" evidence="8">
    <location>
        <begin position="82"/>
        <end position="99"/>
    </location>
</feature>
<dbReference type="InterPro" id="IPR023214">
    <property type="entry name" value="HAD_sf"/>
</dbReference>
<reference evidence="11" key="1">
    <citation type="journal article" date="2023" name="Science">
        <title>Elucidation of the pathway for biosynthesis of saponin adjuvants from the soapbark tree.</title>
        <authorList>
            <person name="Reed J."/>
            <person name="Orme A."/>
            <person name="El-Demerdash A."/>
            <person name="Owen C."/>
            <person name="Martin L.B.B."/>
            <person name="Misra R.C."/>
            <person name="Kikuchi S."/>
            <person name="Rejzek M."/>
            <person name="Martin A.C."/>
            <person name="Harkess A."/>
            <person name="Leebens-Mack J."/>
            <person name="Louveau T."/>
            <person name="Stephenson M.J."/>
            <person name="Osbourn A."/>
        </authorList>
    </citation>
    <scope>NUCLEOTIDE SEQUENCE</scope>
    <source>
        <strain evidence="11">S10</strain>
    </source>
</reference>
<feature type="transmembrane region" description="Helical" evidence="8">
    <location>
        <begin position="878"/>
        <end position="900"/>
    </location>
</feature>
<evidence type="ECO:0000259" key="9">
    <source>
        <dbReference type="Pfam" id="PF00122"/>
    </source>
</evidence>
<evidence type="ECO:0000256" key="5">
    <source>
        <dbReference type="ARBA" id="ARBA00022842"/>
    </source>
</evidence>
<dbReference type="InterPro" id="IPR006068">
    <property type="entry name" value="ATPase_P-typ_cation-transptr_C"/>
</dbReference>
<keyword evidence="12" id="KW-1185">Reference proteome</keyword>
<evidence type="ECO:0000313" key="12">
    <source>
        <dbReference type="Proteomes" id="UP001163823"/>
    </source>
</evidence>
<evidence type="ECO:0000256" key="7">
    <source>
        <dbReference type="ARBA" id="ARBA00023136"/>
    </source>
</evidence>
<dbReference type="KEGG" id="qsa:O6P43_025630"/>
<feature type="transmembrane region" description="Helical" evidence="8">
    <location>
        <begin position="273"/>
        <end position="292"/>
    </location>
</feature>
<evidence type="ECO:0000256" key="8">
    <source>
        <dbReference type="SAM" id="Phobius"/>
    </source>
</evidence>
<dbReference type="Gene3D" id="3.40.50.1000">
    <property type="entry name" value="HAD superfamily/HAD-like"/>
    <property type="match status" value="1"/>
</dbReference>
<keyword evidence="3" id="KW-0479">Metal-binding</keyword>
<feature type="transmembrane region" description="Helical" evidence="8">
    <location>
        <begin position="840"/>
        <end position="858"/>
    </location>
</feature>
<dbReference type="GO" id="GO:0005886">
    <property type="term" value="C:plasma membrane"/>
    <property type="evidence" value="ECO:0007669"/>
    <property type="project" value="TreeGrafter"/>
</dbReference>
<dbReference type="Gene3D" id="1.20.1110.10">
    <property type="entry name" value="Calcium-transporting ATPase, transmembrane domain"/>
    <property type="match status" value="3"/>
</dbReference>
<protein>
    <submittedName>
        <fullName evidence="11">Calcium-transporting ATPase</fullName>
    </submittedName>
</protein>
<dbReference type="Pfam" id="PF13246">
    <property type="entry name" value="Cation_ATPase"/>
    <property type="match status" value="1"/>
</dbReference>
<comment type="subcellular location">
    <subcellularLocation>
        <location evidence="1">Membrane</location>
    </subcellularLocation>
</comment>
<dbReference type="Gene3D" id="3.40.1110.10">
    <property type="entry name" value="Calcium-transporting ATPase, cytoplasmic domain N"/>
    <property type="match status" value="1"/>
</dbReference>
<dbReference type="InterPro" id="IPR008250">
    <property type="entry name" value="ATPase_P-typ_transduc_dom_A_sf"/>
</dbReference>
<evidence type="ECO:0000256" key="4">
    <source>
        <dbReference type="ARBA" id="ARBA00022837"/>
    </source>
</evidence>
<name>A0AAD7L9M2_QUISA</name>
<evidence type="ECO:0000256" key="1">
    <source>
        <dbReference type="ARBA" id="ARBA00004370"/>
    </source>
</evidence>
<feature type="transmembrane region" description="Helical" evidence="8">
    <location>
        <begin position="769"/>
        <end position="790"/>
    </location>
</feature>
<keyword evidence="6 8" id="KW-1133">Transmembrane helix</keyword>
<accession>A0AAD7L9M2</accession>
<dbReference type="SUPFAM" id="SSF81660">
    <property type="entry name" value="Metal cation-transporting ATPase, ATP-binding domain N"/>
    <property type="match status" value="1"/>
</dbReference>
<dbReference type="GO" id="GO:0005388">
    <property type="term" value="F:P-type calcium transporter activity"/>
    <property type="evidence" value="ECO:0007669"/>
    <property type="project" value="TreeGrafter"/>
</dbReference>
<dbReference type="PANTHER" id="PTHR24093:SF432">
    <property type="entry name" value="CALCIUM-TRANSPORTING ATPASE 12, PLASMA MEMBRANE-TYPE-LIKE"/>
    <property type="match status" value="1"/>
</dbReference>
<dbReference type="Pfam" id="PF00122">
    <property type="entry name" value="E1-E2_ATPase"/>
    <property type="match status" value="1"/>
</dbReference>
<keyword evidence="4" id="KW-0106">Calcium</keyword>
<gene>
    <name evidence="11" type="ORF">O6P43_025630</name>
</gene>
<feature type="transmembrane region" description="Helical" evidence="8">
    <location>
        <begin position="111"/>
        <end position="131"/>
    </location>
</feature>
<evidence type="ECO:0000256" key="2">
    <source>
        <dbReference type="ARBA" id="ARBA00022692"/>
    </source>
</evidence>
<feature type="domain" description="P-type ATPase A" evidence="9">
    <location>
        <begin position="150"/>
        <end position="197"/>
    </location>
</feature>
<dbReference type="Pfam" id="PF00689">
    <property type="entry name" value="Cation_ATPase_C"/>
    <property type="match status" value="1"/>
</dbReference>
<dbReference type="InterPro" id="IPR023298">
    <property type="entry name" value="ATPase_P-typ_TM_dom_sf"/>
</dbReference>
<dbReference type="SUPFAM" id="SSF81665">
    <property type="entry name" value="Calcium ATPase, transmembrane domain M"/>
    <property type="match status" value="1"/>
</dbReference>
<dbReference type="PANTHER" id="PTHR24093">
    <property type="entry name" value="CATION TRANSPORTING ATPASE"/>
    <property type="match status" value="1"/>
</dbReference>
<dbReference type="EMBL" id="JARAOO010000010">
    <property type="protein sequence ID" value="KAJ7954007.1"/>
    <property type="molecule type" value="Genomic_DNA"/>
</dbReference>
<evidence type="ECO:0000256" key="3">
    <source>
        <dbReference type="ARBA" id="ARBA00022723"/>
    </source>
</evidence>
<keyword evidence="7 8" id="KW-0472">Membrane</keyword>
<keyword evidence="2 8" id="KW-0812">Transmembrane</keyword>
<feature type="transmembrane region" description="Helical" evidence="8">
    <location>
        <begin position="734"/>
        <end position="757"/>
    </location>
</feature>